<proteinExistence type="predicted"/>
<dbReference type="EMBL" id="VSSQ01009706">
    <property type="protein sequence ID" value="MPM42372.1"/>
    <property type="molecule type" value="Genomic_DNA"/>
</dbReference>
<dbReference type="AlphaFoldDB" id="A0A644ZNF2"/>
<name>A0A644ZNF2_9ZZZZ</name>
<reference evidence="1" key="1">
    <citation type="submission" date="2019-08" db="EMBL/GenBank/DDBJ databases">
        <authorList>
            <person name="Kucharzyk K."/>
            <person name="Murdoch R.W."/>
            <person name="Higgins S."/>
            <person name="Loffler F."/>
        </authorList>
    </citation>
    <scope>NUCLEOTIDE SEQUENCE</scope>
</reference>
<comment type="caution">
    <text evidence="1">The sequence shown here is derived from an EMBL/GenBank/DDBJ whole genome shotgun (WGS) entry which is preliminary data.</text>
</comment>
<gene>
    <name evidence="1" type="ORF">SDC9_89037</name>
</gene>
<organism evidence="1">
    <name type="scientific">bioreactor metagenome</name>
    <dbReference type="NCBI Taxonomy" id="1076179"/>
    <lineage>
        <taxon>unclassified sequences</taxon>
        <taxon>metagenomes</taxon>
        <taxon>ecological metagenomes</taxon>
    </lineage>
</organism>
<sequence length="353" mass="37934">MTARRGELRPAHRQVLRGDDLGRQVEHAEGPRLATVVALTVVAEQDPGPDDRVEDDVVLAHEVGGGGLRIEPPGLPGVRVTGPGRPLDARRQVADHGVEPHVQPLHRLVTPAVQRHRHAPVEVAGDRPRLQVVDQVLGELDHVRPPVLAGLEPLGERLGQRRQVEEEVLGLDELWRLTVDPGARVDQVDRVELVAAVVTLVAAGARVAADRAGALDVAVGQRTPRRRADRPTGRPGHDVTVAVQREEHLLGHAVMVLRRGPGEQVVRQAEPLQVLDDDPVVLVGELADGDALLLRLHRDRGAVLVGAGDHQHLVTAHPHVPRVDIGGYAEAGHVADVARSVRVRPGNSGQHTG</sequence>
<evidence type="ECO:0000313" key="1">
    <source>
        <dbReference type="EMBL" id="MPM42372.1"/>
    </source>
</evidence>
<accession>A0A644ZNF2</accession>
<protein>
    <submittedName>
        <fullName evidence="1">Uncharacterized protein</fullName>
    </submittedName>
</protein>